<reference evidence="1" key="1">
    <citation type="submission" date="2020-08" db="EMBL/GenBank/DDBJ databases">
        <title>Multicomponent nature underlies the extraordinary mechanical properties of spider dragline silk.</title>
        <authorList>
            <person name="Kono N."/>
            <person name="Nakamura H."/>
            <person name="Mori M."/>
            <person name="Yoshida Y."/>
            <person name="Ohtoshi R."/>
            <person name="Malay A.D."/>
            <person name="Moran D.A.P."/>
            <person name="Tomita M."/>
            <person name="Numata K."/>
            <person name="Arakawa K."/>
        </authorList>
    </citation>
    <scope>NUCLEOTIDE SEQUENCE</scope>
</reference>
<accession>A0A8X6MTT6</accession>
<name>A0A8X6MTT6_NEPPI</name>
<comment type="caution">
    <text evidence="1">The sequence shown here is derived from an EMBL/GenBank/DDBJ whole genome shotgun (WGS) entry which is preliminary data.</text>
</comment>
<sequence length="81" mass="9269">MGVEDKVQRMIRGRGTELKTRRQKPGESLQILAADIERLMSLAFSEYLLDVWKSLETQYIVDALTDDDEQLSARLVDANNL</sequence>
<evidence type="ECO:0000313" key="2">
    <source>
        <dbReference type="Proteomes" id="UP000887013"/>
    </source>
</evidence>
<dbReference type="Proteomes" id="UP000887013">
    <property type="component" value="Unassembled WGS sequence"/>
</dbReference>
<gene>
    <name evidence="1" type="primary">AVEN_83827_1</name>
    <name evidence="1" type="ORF">NPIL_227241</name>
</gene>
<dbReference type="AlphaFoldDB" id="A0A8X6MTT6"/>
<keyword evidence="2" id="KW-1185">Reference proteome</keyword>
<protein>
    <submittedName>
        <fullName evidence="1">Uncharacterized protein</fullName>
    </submittedName>
</protein>
<dbReference type="EMBL" id="BMAW01002265">
    <property type="protein sequence ID" value="GFS77717.1"/>
    <property type="molecule type" value="Genomic_DNA"/>
</dbReference>
<organism evidence="1 2">
    <name type="scientific">Nephila pilipes</name>
    <name type="common">Giant wood spider</name>
    <name type="synonym">Nephila maculata</name>
    <dbReference type="NCBI Taxonomy" id="299642"/>
    <lineage>
        <taxon>Eukaryota</taxon>
        <taxon>Metazoa</taxon>
        <taxon>Ecdysozoa</taxon>
        <taxon>Arthropoda</taxon>
        <taxon>Chelicerata</taxon>
        <taxon>Arachnida</taxon>
        <taxon>Araneae</taxon>
        <taxon>Araneomorphae</taxon>
        <taxon>Entelegynae</taxon>
        <taxon>Araneoidea</taxon>
        <taxon>Nephilidae</taxon>
        <taxon>Nephila</taxon>
    </lineage>
</organism>
<evidence type="ECO:0000313" key="1">
    <source>
        <dbReference type="EMBL" id="GFS77717.1"/>
    </source>
</evidence>
<proteinExistence type="predicted"/>
<dbReference type="OrthoDB" id="8300685at2759"/>